<organism evidence="13 14">
    <name type="scientific">Pontiella sulfatireligans</name>
    <dbReference type="NCBI Taxonomy" id="2750658"/>
    <lineage>
        <taxon>Bacteria</taxon>
        <taxon>Pseudomonadati</taxon>
        <taxon>Kiritimatiellota</taxon>
        <taxon>Kiritimatiellia</taxon>
        <taxon>Kiritimatiellales</taxon>
        <taxon>Pontiellaceae</taxon>
        <taxon>Pontiella</taxon>
    </lineage>
</organism>
<evidence type="ECO:0000256" key="10">
    <source>
        <dbReference type="ARBA" id="ARBA00022842"/>
    </source>
</evidence>
<feature type="binding site" evidence="11">
    <location>
        <position position="10"/>
    </location>
    <ligand>
        <name>Mg(2+)</name>
        <dbReference type="ChEBI" id="CHEBI:18420"/>
        <label>2</label>
    </ligand>
</feature>
<sequence length="168" mass="18423">MPDIIQIYTDGACKGNPGPGGYGVVLIANGNKRELSGGFRKTTNNRMELLACIEGIRSLKHPCAVVLTSDSKYVVNAMVKGWAKKWRSRGWMLSPSKAAKNPDLWTQLLDCCDEHKVEFKWVKGHNEHPENERCDALAVAASQGKNLPADLAFENPDAALPEGDLFSL</sequence>
<comment type="catalytic activity">
    <reaction evidence="1 11">
        <text>Endonucleolytic cleavage to 5'-phosphomonoester.</text>
        <dbReference type="EC" id="3.1.26.4"/>
    </reaction>
</comment>
<feature type="binding site" evidence="11">
    <location>
        <position position="135"/>
    </location>
    <ligand>
        <name>Mg(2+)</name>
        <dbReference type="ChEBI" id="CHEBI:18420"/>
        <label>2</label>
    </ligand>
</feature>
<gene>
    <name evidence="11 13" type="primary">rnhA</name>
    <name evidence="13" type="ORF">SCARR_05447</name>
</gene>
<dbReference type="HAMAP" id="MF_00042">
    <property type="entry name" value="RNase_H"/>
    <property type="match status" value="1"/>
</dbReference>
<dbReference type="CDD" id="cd09278">
    <property type="entry name" value="RNase_HI_prokaryote_like"/>
    <property type="match status" value="1"/>
</dbReference>
<accession>A0A6C2USM5</accession>
<dbReference type="GO" id="GO:0005737">
    <property type="term" value="C:cytoplasm"/>
    <property type="evidence" value="ECO:0007669"/>
    <property type="project" value="UniProtKB-SubCell"/>
</dbReference>
<dbReference type="NCBIfam" id="NF001236">
    <property type="entry name" value="PRK00203.1"/>
    <property type="match status" value="1"/>
</dbReference>
<dbReference type="InterPro" id="IPR050092">
    <property type="entry name" value="RNase_H"/>
</dbReference>
<evidence type="ECO:0000313" key="14">
    <source>
        <dbReference type="Proteomes" id="UP000346198"/>
    </source>
</evidence>
<keyword evidence="9 11" id="KW-0378">Hydrolase</keyword>
<dbReference type="PANTHER" id="PTHR10642:SF26">
    <property type="entry name" value="RIBONUCLEASE H1"/>
    <property type="match status" value="1"/>
</dbReference>
<evidence type="ECO:0000259" key="12">
    <source>
        <dbReference type="PROSITE" id="PS50879"/>
    </source>
</evidence>
<proteinExistence type="inferred from homology"/>
<dbReference type="Gene3D" id="3.30.420.10">
    <property type="entry name" value="Ribonuclease H-like superfamily/Ribonuclease H"/>
    <property type="match status" value="1"/>
</dbReference>
<dbReference type="InterPro" id="IPR002156">
    <property type="entry name" value="RNaseH_domain"/>
</dbReference>
<dbReference type="PROSITE" id="PS50879">
    <property type="entry name" value="RNASE_H_1"/>
    <property type="match status" value="1"/>
</dbReference>
<dbReference type="EC" id="3.1.26.4" evidence="5 11"/>
<evidence type="ECO:0000256" key="2">
    <source>
        <dbReference type="ARBA" id="ARBA00004065"/>
    </source>
</evidence>
<dbReference type="EMBL" id="CAAHFH010000003">
    <property type="protein sequence ID" value="VGO23340.1"/>
    <property type="molecule type" value="Genomic_DNA"/>
</dbReference>
<name>A0A6C2USM5_9BACT</name>
<evidence type="ECO:0000256" key="11">
    <source>
        <dbReference type="HAMAP-Rule" id="MF_00042"/>
    </source>
</evidence>
<keyword evidence="11" id="KW-0963">Cytoplasm</keyword>
<keyword evidence="14" id="KW-1185">Reference proteome</keyword>
<dbReference type="GO" id="GO:0004523">
    <property type="term" value="F:RNA-DNA hybrid ribonuclease activity"/>
    <property type="evidence" value="ECO:0007669"/>
    <property type="project" value="UniProtKB-UniRule"/>
</dbReference>
<evidence type="ECO:0000256" key="9">
    <source>
        <dbReference type="ARBA" id="ARBA00022801"/>
    </source>
</evidence>
<evidence type="ECO:0000256" key="8">
    <source>
        <dbReference type="ARBA" id="ARBA00022759"/>
    </source>
</evidence>
<dbReference type="GO" id="GO:0003676">
    <property type="term" value="F:nucleic acid binding"/>
    <property type="evidence" value="ECO:0007669"/>
    <property type="project" value="InterPro"/>
</dbReference>
<dbReference type="InterPro" id="IPR036397">
    <property type="entry name" value="RNaseH_sf"/>
</dbReference>
<comment type="function">
    <text evidence="2 11">Endonuclease that specifically degrades the RNA of RNA-DNA hybrids.</text>
</comment>
<keyword evidence="7 11" id="KW-0479">Metal-binding</keyword>
<evidence type="ECO:0000256" key="7">
    <source>
        <dbReference type="ARBA" id="ARBA00022723"/>
    </source>
</evidence>
<evidence type="ECO:0000256" key="6">
    <source>
        <dbReference type="ARBA" id="ARBA00022722"/>
    </source>
</evidence>
<dbReference type="Proteomes" id="UP000346198">
    <property type="component" value="Unassembled WGS sequence"/>
</dbReference>
<feature type="domain" description="RNase H type-1" evidence="12">
    <location>
        <begin position="1"/>
        <end position="143"/>
    </location>
</feature>
<dbReference type="InterPro" id="IPR012337">
    <property type="entry name" value="RNaseH-like_sf"/>
</dbReference>
<dbReference type="GO" id="GO:0000287">
    <property type="term" value="F:magnesium ion binding"/>
    <property type="evidence" value="ECO:0007669"/>
    <property type="project" value="UniProtKB-UniRule"/>
</dbReference>
<reference evidence="13 14" key="1">
    <citation type="submission" date="2019-04" db="EMBL/GenBank/DDBJ databases">
        <authorList>
            <person name="Van Vliet M D."/>
        </authorList>
    </citation>
    <scope>NUCLEOTIDE SEQUENCE [LARGE SCALE GENOMIC DNA]</scope>
    <source>
        <strain evidence="13 14">F21</strain>
    </source>
</reference>
<evidence type="ECO:0000313" key="13">
    <source>
        <dbReference type="EMBL" id="VGO23340.1"/>
    </source>
</evidence>
<dbReference type="GO" id="GO:0043137">
    <property type="term" value="P:DNA replication, removal of RNA primer"/>
    <property type="evidence" value="ECO:0007669"/>
    <property type="project" value="TreeGrafter"/>
</dbReference>
<evidence type="ECO:0000256" key="4">
    <source>
        <dbReference type="ARBA" id="ARBA00011245"/>
    </source>
</evidence>
<protein>
    <recommendedName>
        <fullName evidence="5 11">Ribonuclease H</fullName>
        <shortName evidence="11">RNase H</shortName>
        <ecNumber evidence="5 11">3.1.26.4</ecNumber>
    </recommendedName>
</protein>
<keyword evidence="6 11" id="KW-0540">Nuclease</keyword>
<dbReference type="SUPFAM" id="SSF53098">
    <property type="entry name" value="Ribonuclease H-like"/>
    <property type="match status" value="1"/>
</dbReference>
<comment type="subcellular location">
    <subcellularLocation>
        <location evidence="11">Cytoplasm</location>
    </subcellularLocation>
</comment>
<feature type="binding site" evidence="11">
    <location>
        <position position="70"/>
    </location>
    <ligand>
        <name>Mg(2+)</name>
        <dbReference type="ChEBI" id="CHEBI:18420"/>
        <label>1</label>
    </ligand>
</feature>
<feature type="binding site" evidence="11">
    <location>
        <position position="10"/>
    </location>
    <ligand>
        <name>Mg(2+)</name>
        <dbReference type="ChEBI" id="CHEBI:18420"/>
        <label>1</label>
    </ligand>
</feature>
<dbReference type="Pfam" id="PF00075">
    <property type="entry name" value="RNase_H"/>
    <property type="match status" value="1"/>
</dbReference>
<dbReference type="AlphaFoldDB" id="A0A6C2USM5"/>
<comment type="subunit">
    <text evidence="4 11">Monomer.</text>
</comment>
<dbReference type="FunFam" id="3.30.420.10:FF:000089">
    <property type="entry name" value="Ribonuclease H"/>
    <property type="match status" value="1"/>
</dbReference>
<evidence type="ECO:0000256" key="5">
    <source>
        <dbReference type="ARBA" id="ARBA00012180"/>
    </source>
</evidence>
<comment type="cofactor">
    <cofactor evidence="11">
        <name>Mg(2+)</name>
        <dbReference type="ChEBI" id="CHEBI:18420"/>
    </cofactor>
    <text evidence="11">Binds 1 Mg(2+) ion per subunit. May bind a second metal ion at a regulatory site, or after substrate binding.</text>
</comment>
<evidence type="ECO:0000256" key="3">
    <source>
        <dbReference type="ARBA" id="ARBA00005300"/>
    </source>
</evidence>
<keyword evidence="10 11" id="KW-0460">Magnesium</keyword>
<dbReference type="InterPro" id="IPR022892">
    <property type="entry name" value="RNaseHI"/>
</dbReference>
<feature type="binding site" evidence="11">
    <location>
        <position position="48"/>
    </location>
    <ligand>
        <name>Mg(2+)</name>
        <dbReference type="ChEBI" id="CHEBI:18420"/>
        <label>1</label>
    </ligand>
</feature>
<dbReference type="PANTHER" id="PTHR10642">
    <property type="entry name" value="RIBONUCLEASE H1"/>
    <property type="match status" value="1"/>
</dbReference>
<keyword evidence="8 11" id="KW-0255">Endonuclease</keyword>
<comment type="similarity">
    <text evidence="3 11">Belongs to the RNase H family.</text>
</comment>
<evidence type="ECO:0000256" key="1">
    <source>
        <dbReference type="ARBA" id="ARBA00000077"/>
    </source>
</evidence>